<name>A0A8H7B1Z1_9PLEO</name>
<evidence type="ECO:0000313" key="5">
    <source>
        <dbReference type="EMBL" id="KAF7675813.1"/>
    </source>
</evidence>
<dbReference type="GO" id="GO:0030246">
    <property type="term" value="F:carbohydrate binding"/>
    <property type="evidence" value="ECO:0007669"/>
    <property type="project" value="InterPro"/>
</dbReference>
<dbReference type="NCBIfam" id="TIGR01180">
    <property type="entry name" value="aman2_put"/>
    <property type="match status" value="1"/>
</dbReference>
<dbReference type="Gene3D" id="1.20.1610.10">
    <property type="entry name" value="alpha-1,2-mannosidases domains"/>
    <property type="match status" value="1"/>
</dbReference>
<dbReference type="InterPro" id="IPR041371">
    <property type="entry name" value="GH92_N"/>
</dbReference>
<dbReference type="InterPro" id="IPR050883">
    <property type="entry name" value="PNGase"/>
</dbReference>
<dbReference type="GO" id="GO:0005829">
    <property type="term" value="C:cytosol"/>
    <property type="evidence" value="ECO:0007669"/>
    <property type="project" value="TreeGrafter"/>
</dbReference>
<dbReference type="GO" id="GO:0000224">
    <property type="term" value="F:peptide-N4-(N-acetyl-beta-glucosaminyl)asparagine amidase activity"/>
    <property type="evidence" value="ECO:0007669"/>
    <property type="project" value="TreeGrafter"/>
</dbReference>
<comment type="caution">
    <text evidence="5">The sequence shown here is derived from an EMBL/GenBank/DDBJ whole genome shotgun (WGS) entry which is preliminary data.</text>
</comment>
<evidence type="ECO:0000256" key="1">
    <source>
        <dbReference type="SAM" id="MobiDB-lite"/>
    </source>
</evidence>
<dbReference type="EMBL" id="JAAABM010000008">
    <property type="protein sequence ID" value="KAF7675813.1"/>
    <property type="molecule type" value="Genomic_DNA"/>
</dbReference>
<keyword evidence="2" id="KW-0732">Signal</keyword>
<dbReference type="PANTHER" id="PTHR12143">
    <property type="entry name" value="PEPTIDE N-GLYCANASE PNGASE -RELATED"/>
    <property type="match status" value="1"/>
</dbReference>
<dbReference type="Proteomes" id="UP000596902">
    <property type="component" value="Unassembled WGS sequence"/>
</dbReference>
<dbReference type="PANTHER" id="PTHR12143:SF27">
    <property type="entry name" value="ALPHA-1,2-MANNOSIDASE FAMILY PROTEIN (AFU_ORTHOLOGUE AFUA_5G10520)"/>
    <property type="match status" value="1"/>
</dbReference>
<dbReference type="Pfam" id="PF07971">
    <property type="entry name" value="Glyco_hydro_92"/>
    <property type="match status" value="1"/>
</dbReference>
<dbReference type="GeneID" id="62204757"/>
<accession>A0A8H7B1Z1</accession>
<sequence length="1028" mass="114229">MMGTRLLPVLVIARCIFAQDHIDYAQYVNPFIGTEGAIPGLACKTPNSPLPFGMVKLGIDTYEEMVNMSVLNGGYTPQGYVTGISLMHQSGTGGGPKYGFPSQMPLTNIDGDVNILDNQTYWQNRVGEDVAQVGYFRTELESGVGIELSASRHAGLYHYTYPSSSEKHVLVDLSHYLPHLTRTWDTQFYTGGEVEIQPNSSTYTGYTSIAGGWNIGAPVTVYVCGEFDSLPDEARAFKGKNTFPASRYFRSFNNGTTPRPTYTGSTARSGPMNDRIGAVFTWSNATEIKSRVGISFKSVDKACAYKNSELSSWSIEDTAQASRDEWNRDVFSKIRVDTSESANKTRLALLYSSLYFMHLIPSERVGENPLWESDEPYWDDFYTMWDLFRNQVSLWHLIQPSYYESMIRSLIDMFKQEGYLPDGRSGNYNGLVQGGSNADNVLADAYVKGLTGMINWTEGYAAVKKDADVLPFFDENPVDMQGSLKEGRGALDDWIPLGYVSADRNTRAVSKTVEYSLNDFAVSQIAAGEAPGDRDLYLGRSAGWQLSWDPESSSRNFTGFVMPRYANGTFHKTYDITDCGSCNWDDESYEGTAFEYSFVIPHDMSRVITLMGGPSHFEARLDYVFQPNTSGVDLGVNGLGITTINNIANEPDFQTPYLYNYLNKQWKSVERSRQLANDFYFNATNGIPGNSDAGALNCWLIWQMLGLYPVVTTPVYLVESPWFSDINMTVNHDKTLRIRAEGLDDGDGRQGYYVQGNPPRIVLVMANMSRPNAHAPIPSYEEAVVAPPPTTAPRRPSEPEAAEELPADAVPPPMVIPATPPPELPPAYAVVDEKATTFTIYGTFIHTPNAPAYQISSLLDARINKLRIRRLRAEEVTFLQSGAPTVAFDNSSVLYEAHDPPFVINEYYIQGRAGSTLPGALQLRFGLRRWHVVHMPTQGSRPIEIMTCGKPGGFTKALKQRKNELEPSQWKDSEGNVIATEVLKMGPGGKMPTIELRDDLDQTCRELVLALWVSRLWAAFGAGSGYVR</sequence>
<dbReference type="InterPro" id="IPR005887">
    <property type="entry name" value="GH92_a_mannosidase_put"/>
</dbReference>
<feature type="region of interest" description="Disordered" evidence="1">
    <location>
        <begin position="785"/>
        <end position="804"/>
    </location>
</feature>
<evidence type="ECO:0000259" key="3">
    <source>
        <dbReference type="Pfam" id="PF07971"/>
    </source>
</evidence>
<protein>
    <submittedName>
        <fullName evidence="5">Glycoside hydrolase family 92 protein</fullName>
    </submittedName>
</protein>
<dbReference type="Gene3D" id="1.20.1050.60">
    <property type="entry name" value="alpha-1,2-mannosidase"/>
    <property type="match status" value="1"/>
</dbReference>
<reference evidence="5" key="2">
    <citation type="submission" date="2020-08" db="EMBL/GenBank/DDBJ databases">
        <title>Draft Genome Sequence of Cumin Blight Pathogen Alternaria burnsii.</title>
        <authorList>
            <person name="Feng Z."/>
        </authorList>
    </citation>
    <scope>NUCLEOTIDE SEQUENCE</scope>
    <source>
        <strain evidence="5">CBS107.38</strain>
    </source>
</reference>
<feature type="domain" description="Glycosyl hydrolase family 92 N-terminal" evidence="4">
    <location>
        <begin position="27"/>
        <end position="295"/>
    </location>
</feature>
<dbReference type="RefSeq" id="XP_038786076.1">
    <property type="nucleotide sequence ID" value="XM_038931579.1"/>
</dbReference>
<keyword evidence="5" id="KW-0378">Hydrolase</keyword>
<evidence type="ECO:0000313" key="6">
    <source>
        <dbReference type="Proteomes" id="UP000596902"/>
    </source>
</evidence>
<feature type="chain" id="PRO_5034097590" evidence="2">
    <location>
        <begin position="19"/>
        <end position="1028"/>
    </location>
</feature>
<dbReference type="FunFam" id="1.20.1050.60:FF:000002">
    <property type="entry name" value="Glycosyl hydrolase family 92"/>
    <property type="match status" value="1"/>
</dbReference>
<dbReference type="Gene3D" id="3.30.2080.10">
    <property type="entry name" value="GH92 mannosidase domain"/>
    <property type="match status" value="1"/>
</dbReference>
<organism evidence="5 6">
    <name type="scientific">Alternaria burnsii</name>
    <dbReference type="NCBI Taxonomy" id="1187904"/>
    <lineage>
        <taxon>Eukaryota</taxon>
        <taxon>Fungi</taxon>
        <taxon>Dikarya</taxon>
        <taxon>Ascomycota</taxon>
        <taxon>Pezizomycotina</taxon>
        <taxon>Dothideomycetes</taxon>
        <taxon>Pleosporomycetidae</taxon>
        <taxon>Pleosporales</taxon>
        <taxon>Pleosporineae</taxon>
        <taxon>Pleosporaceae</taxon>
        <taxon>Alternaria</taxon>
        <taxon>Alternaria sect. Alternaria</taxon>
    </lineage>
</organism>
<feature type="domain" description="Glycosyl hydrolase family 92" evidence="3">
    <location>
        <begin position="301"/>
        <end position="755"/>
    </location>
</feature>
<proteinExistence type="predicted"/>
<feature type="signal peptide" evidence="2">
    <location>
        <begin position="1"/>
        <end position="18"/>
    </location>
</feature>
<dbReference type="InterPro" id="IPR012939">
    <property type="entry name" value="Glyco_hydro_92"/>
</dbReference>
<dbReference type="AlphaFoldDB" id="A0A8H7B1Z1"/>
<dbReference type="Gene3D" id="2.70.98.10">
    <property type="match status" value="1"/>
</dbReference>
<dbReference type="FunFam" id="2.70.98.10:FF:000028">
    <property type="entry name" value="Alpha-1,2-mannosidase family protein (AFU_orthologue AFUA_5G10520)"/>
    <property type="match status" value="1"/>
</dbReference>
<evidence type="ECO:0000259" key="4">
    <source>
        <dbReference type="Pfam" id="PF17678"/>
    </source>
</evidence>
<dbReference type="GO" id="GO:0005634">
    <property type="term" value="C:nucleus"/>
    <property type="evidence" value="ECO:0007669"/>
    <property type="project" value="TreeGrafter"/>
</dbReference>
<dbReference type="Pfam" id="PF17678">
    <property type="entry name" value="Glyco_hydro_92N"/>
    <property type="match status" value="1"/>
</dbReference>
<keyword evidence="6" id="KW-1185">Reference proteome</keyword>
<dbReference type="InterPro" id="IPR014718">
    <property type="entry name" value="GH-type_carb-bd"/>
</dbReference>
<reference evidence="5" key="1">
    <citation type="submission" date="2020-01" db="EMBL/GenBank/DDBJ databases">
        <authorList>
            <person name="Feng Z.H.Z."/>
        </authorList>
    </citation>
    <scope>NUCLEOTIDE SEQUENCE</scope>
    <source>
        <strain evidence="5">CBS107.38</strain>
    </source>
</reference>
<evidence type="ECO:0000256" key="2">
    <source>
        <dbReference type="SAM" id="SignalP"/>
    </source>
</evidence>
<gene>
    <name evidence="5" type="ORF">GT037_006532</name>
</gene>
<dbReference type="GO" id="GO:0006516">
    <property type="term" value="P:glycoprotein catabolic process"/>
    <property type="evidence" value="ECO:0007669"/>
    <property type="project" value="TreeGrafter"/>
</dbReference>